<reference evidence="9" key="1">
    <citation type="journal article" date="2015" name="Int. J. Syst. Evol. Microbiol.">
        <title>Rhizobium oryzicola sp. nov., potential plant-growth-promoting endophytic bacteria isolated from rice roots.</title>
        <authorList>
            <person name="Zhang X.X."/>
            <person name="Gao J.S."/>
            <person name="Cao Y.H."/>
            <person name="Sheirdil R.A."/>
            <person name="Wang X.C."/>
            <person name="Zhang L."/>
        </authorList>
    </citation>
    <scope>NUCLEOTIDE SEQUENCE</scope>
    <source>
        <strain evidence="9">05753</strain>
    </source>
</reference>
<dbReference type="EC" id="3.4.-.-" evidence="9"/>
<comment type="caution">
    <text evidence="9">The sequence shown here is derived from an EMBL/GenBank/DDBJ whole genome shotgun (WGS) entry which is preliminary data.</text>
</comment>
<dbReference type="CDD" id="cd12797">
    <property type="entry name" value="M23_peptidase"/>
    <property type="match status" value="1"/>
</dbReference>
<keyword evidence="3" id="KW-0479">Metal-binding</keyword>
<keyword evidence="4 9" id="KW-0378">Hydrolase</keyword>
<evidence type="ECO:0000256" key="1">
    <source>
        <dbReference type="ARBA" id="ARBA00001947"/>
    </source>
</evidence>
<dbReference type="SUPFAM" id="SSF51261">
    <property type="entry name" value="Duplicated hybrid motif"/>
    <property type="match status" value="1"/>
</dbReference>
<evidence type="ECO:0000256" key="5">
    <source>
        <dbReference type="ARBA" id="ARBA00022833"/>
    </source>
</evidence>
<feature type="domain" description="M23ase beta-sheet core" evidence="8">
    <location>
        <begin position="442"/>
        <end position="539"/>
    </location>
</feature>
<dbReference type="PANTHER" id="PTHR21666">
    <property type="entry name" value="PEPTIDASE-RELATED"/>
    <property type="match status" value="1"/>
</dbReference>
<dbReference type="InterPro" id="IPR050570">
    <property type="entry name" value="Cell_wall_metabolism_enzyme"/>
</dbReference>
<dbReference type="RefSeq" id="WP_302076409.1">
    <property type="nucleotide sequence ID" value="NZ_JAUKWQ010000002.1"/>
</dbReference>
<dbReference type="EMBL" id="JAUKWQ010000002">
    <property type="protein sequence ID" value="MDO1582269.1"/>
    <property type="molecule type" value="Genomic_DNA"/>
</dbReference>
<dbReference type="Gene3D" id="2.70.70.10">
    <property type="entry name" value="Glucose Permease (Domain IIA)"/>
    <property type="match status" value="1"/>
</dbReference>
<name>A0ABT8SV01_9HYPH</name>
<evidence type="ECO:0000259" key="8">
    <source>
        <dbReference type="Pfam" id="PF01551"/>
    </source>
</evidence>
<evidence type="ECO:0000256" key="3">
    <source>
        <dbReference type="ARBA" id="ARBA00022723"/>
    </source>
</evidence>
<sequence length="597" mass="65154">MTFRRRKAVRREGDVFGTIHPTQAAVRFSFRGHWRIMTALLLLSGGGGYLMTKTVDSSVGQVPVPTPPVVLARTKRQAVAAPKQARVWMPVLASEPKINLIERMNDGSVAQSSYFDVSLDLAEPAPAPTPKPELLLAAYQEPVATKPDPFDSILQPGHRPEKPMRPGQGPKTELVPAGVPINVSVAPVRPAGKVRRVVAMPAQEELLRNIEGALDVPSQEFADLALELGSDSVKPGERLDLIIGERIPGSGRTEIILARLKTGPKQERLLARRDDGRFQQVANRHLYDRLVAEALAAEGAHPAEAQSPDERQARALEAAEADYPRLLEQLRGSKVPTRVCLQTVELLKANDIRWKDGEELPKVNLVFRKGDDGAEELVSVSLRQGEEERRFYRYKSGADGRVEFFDDKGRSVSKTLMHKPVAAGKEGDGFGWRVHPILGTRKFHNGVDYVAPKGSPIVAAGDGVVDKISWEGGYGKFVRIRHDGGYTTTYAHIDGTPKGLAVGQRVSQGQTIAFVGSTGLSTGPHLYYELRIGDNYADPTKARMAAGTTLKGRALDEFHKEIDRVEQISRAIRSSATAAARAAANVFSPETPQVSEQ</sequence>
<evidence type="ECO:0000256" key="4">
    <source>
        <dbReference type="ARBA" id="ARBA00022801"/>
    </source>
</evidence>
<accession>A0ABT8SV01</accession>
<dbReference type="GO" id="GO:0016787">
    <property type="term" value="F:hydrolase activity"/>
    <property type="evidence" value="ECO:0007669"/>
    <property type="project" value="UniProtKB-KW"/>
</dbReference>
<evidence type="ECO:0000256" key="2">
    <source>
        <dbReference type="ARBA" id="ARBA00022670"/>
    </source>
</evidence>
<evidence type="ECO:0000313" key="9">
    <source>
        <dbReference type="EMBL" id="MDO1582269.1"/>
    </source>
</evidence>
<keyword evidence="10" id="KW-1185">Reference proteome</keyword>
<evidence type="ECO:0000313" key="10">
    <source>
        <dbReference type="Proteomes" id="UP001169006"/>
    </source>
</evidence>
<protein>
    <submittedName>
        <fullName evidence="9">M23 family metallopeptidase</fullName>
        <ecNumber evidence="9">3.4.-.-</ecNumber>
    </submittedName>
</protein>
<dbReference type="Pfam" id="PF01551">
    <property type="entry name" value="Peptidase_M23"/>
    <property type="match status" value="1"/>
</dbReference>
<keyword evidence="2" id="KW-0645">Protease</keyword>
<comment type="cofactor">
    <cofactor evidence="1">
        <name>Zn(2+)</name>
        <dbReference type="ChEBI" id="CHEBI:29105"/>
    </cofactor>
</comment>
<organism evidence="9 10">
    <name type="scientific">Rhizobium oryzicola</name>
    <dbReference type="NCBI Taxonomy" id="1232668"/>
    <lineage>
        <taxon>Bacteria</taxon>
        <taxon>Pseudomonadati</taxon>
        <taxon>Pseudomonadota</taxon>
        <taxon>Alphaproteobacteria</taxon>
        <taxon>Hyphomicrobiales</taxon>
        <taxon>Rhizobiaceae</taxon>
        <taxon>Rhizobium/Agrobacterium group</taxon>
        <taxon>Rhizobium</taxon>
    </lineage>
</organism>
<dbReference type="InterPro" id="IPR016047">
    <property type="entry name" value="M23ase_b-sheet_dom"/>
</dbReference>
<dbReference type="PANTHER" id="PTHR21666:SF288">
    <property type="entry name" value="CELL DIVISION PROTEIN YTFB"/>
    <property type="match status" value="1"/>
</dbReference>
<evidence type="ECO:0000256" key="6">
    <source>
        <dbReference type="ARBA" id="ARBA00023049"/>
    </source>
</evidence>
<dbReference type="InterPro" id="IPR011055">
    <property type="entry name" value="Dup_hybrid_motif"/>
</dbReference>
<keyword evidence="6" id="KW-0482">Metalloprotease</keyword>
<dbReference type="Proteomes" id="UP001169006">
    <property type="component" value="Unassembled WGS sequence"/>
</dbReference>
<reference evidence="9" key="2">
    <citation type="submission" date="2023-07" db="EMBL/GenBank/DDBJ databases">
        <authorList>
            <person name="Sun H."/>
        </authorList>
    </citation>
    <scope>NUCLEOTIDE SEQUENCE</scope>
    <source>
        <strain evidence="9">05753</strain>
    </source>
</reference>
<proteinExistence type="predicted"/>
<keyword evidence="5" id="KW-0862">Zinc</keyword>
<evidence type="ECO:0000256" key="7">
    <source>
        <dbReference type="SAM" id="MobiDB-lite"/>
    </source>
</evidence>
<feature type="region of interest" description="Disordered" evidence="7">
    <location>
        <begin position="146"/>
        <end position="175"/>
    </location>
</feature>
<gene>
    <name evidence="9" type="ORF">Q2T52_09180</name>
</gene>